<evidence type="ECO:0000313" key="2">
    <source>
        <dbReference type="Proteomes" id="UP000695802"/>
    </source>
</evidence>
<proteinExistence type="predicted"/>
<reference evidence="1 2" key="1">
    <citation type="submission" date="2021-02" db="EMBL/GenBank/DDBJ databases">
        <title>Taxonomically Unique Crown Gall-Associated Xanthomonas Stains Have Deficiency in Virulence Repertories.</title>
        <authorList>
            <person name="Mafakheri H."/>
            <person name="Taghavi S.M."/>
            <person name="Dimkic I."/>
            <person name="Nemanja K."/>
            <person name="Osdaghi E."/>
        </authorList>
    </citation>
    <scope>NUCLEOTIDE SEQUENCE [LARGE SCALE GENOMIC DNA]</scope>
    <source>
        <strain evidence="1 2">FX4</strain>
    </source>
</reference>
<comment type="caution">
    <text evidence="1">The sequence shown here is derived from an EMBL/GenBank/DDBJ whole genome shotgun (WGS) entry which is preliminary data.</text>
</comment>
<dbReference type="EMBL" id="JAFIWB010000007">
    <property type="protein sequence ID" value="MBN6102303.1"/>
    <property type="molecule type" value="Genomic_DNA"/>
</dbReference>
<dbReference type="Proteomes" id="UP000695802">
    <property type="component" value="Unassembled WGS sequence"/>
</dbReference>
<sequence>MHARNRGDGCVETEWFGQPHTGAARARLAAAVDSALRRCAYGIEEEISMSLS</sequence>
<accession>A0ABS3B1V2</accession>
<dbReference type="RefSeq" id="WP_179569784.1">
    <property type="nucleotide sequence ID" value="NZ_JAFIWB010000007.1"/>
</dbReference>
<evidence type="ECO:0000313" key="1">
    <source>
        <dbReference type="EMBL" id="MBN6102303.1"/>
    </source>
</evidence>
<protein>
    <submittedName>
        <fullName evidence="1">Uncharacterized protein</fullName>
    </submittedName>
</protein>
<gene>
    <name evidence="1" type="ORF">JR064_09015</name>
</gene>
<keyword evidence="2" id="KW-1185">Reference proteome</keyword>
<organism evidence="1 2">
    <name type="scientific">Xanthomonas bonasiae</name>
    <dbReference type="NCBI Taxonomy" id="2810351"/>
    <lineage>
        <taxon>Bacteria</taxon>
        <taxon>Pseudomonadati</taxon>
        <taxon>Pseudomonadota</taxon>
        <taxon>Gammaproteobacteria</taxon>
        <taxon>Lysobacterales</taxon>
        <taxon>Lysobacteraceae</taxon>
        <taxon>Xanthomonas</taxon>
    </lineage>
</organism>
<name>A0ABS3B1V2_9XANT</name>